<reference evidence="3" key="2">
    <citation type="submission" date="2015-01" db="EMBL/GenBank/DDBJ databases">
        <title>Evolutionary Origins and Diversification of the Mycorrhizal Mutualists.</title>
        <authorList>
            <consortium name="DOE Joint Genome Institute"/>
            <consortium name="Mycorrhizal Genomics Consortium"/>
            <person name="Kohler A."/>
            <person name="Kuo A."/>
            <person name="Nagy L.G."/>
            <person name="Floudas D."/>
            <person name="Copeland A."/>
            <person name="Barry K.W."/>
            <person name="Cichocki N."/>
            <person name="Veneault-Fourrey C."/>
            <person name="LaButti K."/>
            <person name="Lindquist E.A."/>
            <person name="Lipzen A."/>
            <person name="Lundell T."/>
            <person name="Morin E."/>
            <person name="Murat C."/>
            <person name="Riley R."/>
            <person name="Ohm R."/>
            <person name="Sun H."/>
            <person name="Tunlid A."/>
            <person name="Henrissat B."/>
            <person name="Grigoriev I.V."/>
            <person name="Hibbett D.S."/>
            <person name="Martin F."/>
        </authorList>
    </citation>
    <scope>NUCLEOTIDE SEQUENCE [LARGE SCALE GENOMIC DNA]</scope>
    <source>
        <strain evidence="3">F 1598</strain>
    </source>
</reference>
<reference evidence="2 3" key="1">
    <citation type="submission" date="2014-04" db="EMBL/GenBank/DDBJ databases">
        <authorList>
            <consortium name="DOE Joint Genome Institute"/>
            <person name="Kuo A."/>
            <person name="Tarkka M."/>
            <person name="Buscot F."/>
            <person name="Kohler A."/>
            <person name="Nagy L.G."/>
            <person name="Floudas D."/>
            <person name="Copeland A."/>
            <person name="Barry K.W."/>
            <person name="Cichocki N."/>
            <person name="Veneault-Fourrey C."/>
            <person name="LaButti K."/>
            <person name="Lindquist E.A."/>
            <person name="Lipzen A."/>
            <person name="Lundell T."/>
            <person name="Morin E."/>
            <person name="Murat C."/>
            <person name="Sun H."/>
            <person name="Tunlid A."/>
            <person name="Henrissat B."/>
            <person name="Grigoriev I.V."/>
            <person name="Hibbett D.S."/>
            <person name="Martin F."/>
            <person name="Nordberg H.P."/>
            <person name="Cantor M.N."/>
            <person name="Hua S.X."/>
        </authorList>
    </citation>
    <scope>NUCLEOTIDE SEQUENCE [LARGE SCALE GENOMIC DNA]</scope>
    <source>
        <strain evidence="2 3">F 1598</strain>
    </source>
</reference>
<proteinExistence type="predicted"/>
<feature type="compositionally biased region" description="Basic residues" evidence="1">
    <location>
        <begin position="96"/>
        <end position="107"/>
    </location>
</feature>
<name>A0A0C3BS80_PILCF</name>
<evidence type="ECO:0000313" key="3">
    <source>
        <dbReference type="Proteomes" id="UP000054166"/>
    </source>
</evidence>
<feature type="compositionally biased region" description="Polar residues" evidence="1">
    <location>
        <begin position="237"/>
        <end position="246"/>
    </location>
</feature>
<dbReference type="AlphaFoldDB" id="A0A0C3BS80"/>
<gene>
    <name evidence="2" type="ORF">PILCRDRAFT_222931</name>
</gene>
<organism evidence="2 3">
    <name type="scientific">Piloderma croceum (strain F 1598)</name>
    <dbReference type="NCBI Taxonomy" id="765440"/>
    <lineage>
        <taxon>Eukaryota</taxon>
        <taxon>Fungi</taxon>
        <taxon>Dikarya</taxon>
        <taxon>Basidiomycota</taxon>
        <taxon>Agaricomycotina</taxon>
        <taxon>Agaricomycetes</taxon>
        <taxon>Agaricomycetidae</taxon>
        <taxon>Atheliales</taxon>
        <taxon>Atheliaceae</taxon>
        <taxon>Piloderma</taxon>
    </lineage>
</organism>
<evidence type="ECO:0000313" key="2">
    <source>
        <dbReference type="EMBL" id="KIM89388.1"/>
    </source>
</evidence>
<evidence type="ECO:0008006" key="4">
    <source>
        <dbReference type="Google" id="ProtNLM"/>
    </source>
</evidence>
<protein>
    <recommendedName>
        <fullName evidence="4">Rho termination factor N-terminal domain-containing protein</fullName>
    </recommendedName>
</protein>
<dbReference type="HOGENOM" id="CLU_013662_0_0_1"/>
<dbReference type="Proteomes" id="UP000054166">
    <property type="component" value="Unassembled WGS sequence"/>
</dbReference>
<feature type="compositionally biased region" description="Polar residues" evidence="1">
    <location>
        <begin position="112"/>
        <end position="126"/>
    </location>
</feature>
<feature type="compositionally biased region" description="Polar residues" evidence="1">
    <location>
        <begin position="145"/>
        <end position="157"/>
    </location>
</feature>
<accession>A0A0C3BS80</accession>
<dbReference type="EMBL" id="KN832975">
    <property type="protein sequence ID" value="KIM89388.1"/>
    <property type="molecule type" value="Genomic_DNA"/>
</dbReference>
<feature type="region of interest" description="Disordered" evidence="1">
    <location>
        <begin position="227"/>
        <end position="246"/>
    </location>
</feature>
<feature type="region of interest" description="Disordered" evidence="1">
    <location>
        <begin position="88"/>
        <end position="157"/>
    </location>
</feature>
<dbReference type="STRING" id="765440.A0A0C3BS80"/>
<dbReference type="OrthoDB" id="2368680at2759"/>
<evidence type="ECO:0000256" key="1">
    <source>
        <dbReference type="SAM" id="MobiDB-lite"/>
    </source>
</evidence>
<dbReference type="InParanoid" id="A0A0C3BS80"/>
<sequence length="754" mass="83289">MESNTQPTYPVDLTKLTVSQLKAICKERQITGYSKLAKAALLQKLADNSNSGIYYISSSPTITSAAFPETSRVPVDPGPTVMAMPVPMPAPDVIKKPRAPQKPKKVIRPSFESIQTNNSSDIQANDTLLPAHGVTPRSANHRTSDSTNPEITREPNSVQFRTTLSGRKRPADLLDTDASTDKLANKKQKTLQILFTDNEASLADSQSSGVASVGNSTLDLKQSFISMPPPPVPKPTKLQTGSSSKTPIRSQSDIILFKQPLPLTHTPKNGSIHTSSSVQATSNSLSTIAKGKRFKPLVSKKDVPFAHPVSLATPCEFATSNPISEVDAILNTVPLYYLDLPHLPFDSLVLAPITLPPKLSNRKYVHRWSIILSGLSNEERRQCALVSRMFRYSIYLSALRLLEQNFTGRRLAHLMLKYPQNTTNMWPYFRQRELEVKIRMQVYKESFLAKYFEDFDPISERLRTSPDNEKQMIVAIRFILTRLWFFISVGSGGNDPLAWSRNIVVDAQEVVKNEVWAVTVQTTSSQPDGAYQVAVFHVLEQTCEVIGNPLPPTHPTDVSDGPGALSSTTQVRPDWSAYIAHRQLPASAQDSPPLSLLAHLKWQNHEEYYRGISKLWLQRIASEGDSGSAKRIVADRYVLACVFGNSVSGRWMSSNQMEQDFAGNTAIVPARMQSQQVHLFLPTHHHVESLHFAAASGRPLHAALAVVQTPGREYYVLRDNGAQVGCGLGEQDGVAPIWMELLGCTALGERAISI</sequence>
<keyword evidence="3" id="KW-1185">Reference proteome</keyword>